<proteinExistence type="predicted"/>
<accession>A0ACC0V072</accession>
<name>A0ACC0V072_9HYPO</name>
<comment type="caution">
    <text evidence="1">The sequence shown here is derived from an EMBL/GenBank/DDBJ whole genome shotgun (WGS) entry which is preliminary data.</text>
</comment>
<dbReference type="Proteomes" id="UP001163324">
    <property type="component" value="Chromosome 5"/>
</dbReference>
<dbReference type="EMBL" id="CM047944">
    <property type="protein sequence ID" value="KAI9899814.1"/>
    <property type="molecule type" value="Genomic_DNA"/>
</dbReference>
<evidence type="ECO:0000313" key="1">
    <source>
        <dbReference type="EMBL" id="KAI9899814.1"/>
    </source>
</evidence>
<protein>
    <submittedName>
        <fullName evidence="1">Uncharacterized protein</fullName>
    </submittedName>
</protein>
<organism evidence="1 2">
    <name type="scientific">Trichothecium roseum</name>
    <dbReference type="NCBI Taxonomy" id="47278"/>
    <lineage>
        <taxon>Eukaryota</taxon>
        <taxon>Fungi</taxon>
        <taxon>Dikarya</taxon>
        <taxon>Ascomycota</taxon>
        <taxon>Pezizomycotina</taxon>
        <taxon>Sordariomycetes</taxon>
        <taxon>Hypocreomycetidae</taxon>
        <taxon>Hypocreales</taxon>
        <taxon>Hypocreales incertae sedis</taxon>
        <taxon>Trichothecium</taxon>
    </lineage>
</organism>
<keyword evidence="2" id="KW-1185">Reference proteome</keyword>
<sequence>MEATSEPGQASPAIENNALCHQCNNLVGDLDKEVDKDAFLASTKTCPWCSVIFKALQSVTDVTRPEFTRFKFYREKSIVMGKNVLNVRCYQEDVPIPNSLHTTHKDPFNNSYNIYTPPDAAEEASIPNLGLRNDEEDGYRELLEKLDDRLQLAKAWLDTCTAQHPNCTSNAGTWPRRVLELDGDTVFLREYTARPAGAEYVALSYCWGPNATFKTLKSNLQAHLAGLKTSDLPRTLRDAVYVCAALDRRYIWIDALCIIQDDQKDWMDQIPMMANVYSDAALVIIALGSATVHDGCLELTAGKNAPFHRTEVEHDFGEGKRRLQLSIQESDGLYPGVRAHHSGRPTGDSSDSAPLLGRAWTFQERYLAKRVLFCTPSELSWECIEYTACECQKAPTGTFPHRMHGFWGVCQLSTILHQPTNQAYVDDDLEQPMTDRRIVSIWTEAVRQYSDRMLTDWTDRLAAIHGAVVALTRAFPDVFKEEDYVFGMWKPCLVMLMTWTTEYHWRAVPTTGFEDKVPSWSWAKVAALIEYKDIWTEDTYVLAEVDEMEITMDEEAGFGAGSGVLTIYGFMIPTRGEKDQFPGMEYDIEADFLLPDCFLTEEASTYGGELRMAADDRSDKEAWRRVTHFMPLTCKGDSDGQRESSDIQGLFLEPVPGKQLTFRRVGLGYDYSCCVRFGDPEETKRYFTRIKLE</sequence>
<gene>
    <name evidence="1" type="ORF">N3K66_006275</name>
</gene>
<reference evidence="1" key="1">
    <citation type="submission" date="2022-10" db="EMBL/GenBank/DDBJ databases">
        <title>Complete Genome of Trichothecium roseum strain YXFP-22015, a Plant Pathogen Isolated from Citrus.</title>
        <authorList>
            <person name="Wang Y."/>
            <person name="Zhu L."/>
        </authorList>
    </citation>
    <scope>NUCLEOTIDE SEQUENCE</scope>
    <source>
        <strain evidence="1">YXFP-22015</strain>
    </source>
</reference>
<evidence type="ECO:0000313" key="2">
    <source>
        <dbReference type="Proteomes" id="UP001163324"/>
    </source>
</evidence>